<feature type="chain" id="PRO_5007858336" description="tripeptidyl-peptidase II" evidence="16">
    <location>
        <begin position="20"/>
        <end position="587"/>
    </location>
</feature>
<evidence type="ECO:0000256" key="8">
    <source>
        <dbReference type="ARBA" id="ARBA00022729"/>
    </source>
</evidence>
<evidence type="ECO:0000256" key="10">
    <source>
        <dbReference type="ARBA" id="ARBA00022825"/>
    </source>
</evidence>
<keyword evidence="5" id="KW-0964">Secreted</keyword>
<dbReference type="GO" id="GO:0006508">
    <property type="term" value="P:proteolysis"/>
    <property type="evidence" value="ECO:0007669"/>
    <property type="project" value="UniProtKB-KW"/>
</dbReference>
<comment type="function">
    <text evidence="2">Secreted tripeptidyl-peptidase which degrades proteins at acidic pHs and is involved in virulence.</text>
</comment>
<dbReference type="Pfam" id="PF09286">
    <property type="entry name" value="Pro-kuma_activ"/>
    <property type="match status" value="1"/>
</dbReference>
<dbReference type="OrthoDB" id="409122at2759"/>
<evidence type="ECO:0000256" key="1">
    <source>
        <dbReference type="ARBA" id="ARBA00001910"/>
    </source>
</evidence>
<keyword evidence="11 15" id="KW-0106">Calcium</keyword>
<evidence type="ECO:0000256" key="15">
    <source>
        <dbReference type="PROSITE-ProRule" id="PRU01032"/>
    </source>
</evidence>
<dbReference type="InParanoid" id="A0A165GUN3"/>
<feature type="active site" description="Charge relay system" evidence="15">
    <location>
        <position position="505"/>
    </location>
</feature>
<reference evidence="18 19" key="1">
    <citation type="journal article" date="2016" name="Mol. Biol. Evol.">
        <title>Comparative Genomics of Early-Diverging Mushroom-Forming Fungi Provides Insights into the Origins of Lignocellulose Decay Capabilities.</title>
        <authorList>
            <person name="Nagy L.G."/>
            <person name="Riley R."/>
            <person name="Tritt A."/>
            <person name="Adam C."/>
            <person name="Daum C."/>
            <person name="Floudas D."/>
            <person name="Sun H."/>
            <person name="Yadav J.S."/>
            <person name="Pangilinan J."/>
            <person name="Larsson K.H."/>
            <person name="Matsuura K."/>
            <person name="Barry K."/>
            <person name="Labutti K."/>
            <person name="Kuo R."/>
            <person name="Ohm R.A."/>
            <person name="Bhattacharya S.S."/>
            <person name="Shirouzu T."/>
            <person name="Yoshinaga Y."/>
            <person name="Martin F.M."/>
            <person name="Grigoriev I.V."/>
            <person name="Hibbett D.S."/>
        </authorList>
    </citation>
    <scope>NUCLEOTIDE SEQUENCE [LARGE SCALE GENOMIC DNA]</scope>
    <source>
        <strain evidence="18 19">HHB12733</strain>
    </source>
</reference>
<dbReference type="STRING" id="1353952.A0A165GUN3"/>
<comment type="catalytic activity">
    <reaction evidence="1">
        <text>Release of an N-terminal tripeptide from a polypeptide.</text>
        <dbReference type="EC" id="3.4.14.10"/>
    </reaction>
</comment>
<sequence>MPCLPLLLPLLLLALSALALPSPPRPPLLKERVLPPRTWHPLSRAPPAHTLRLRLALAQPRMQDLHSQLLERSDPAHPHYGRWMSKAEVEALAAPAPESVDAVEEWLAAAGVDLRGAERSPAGDALTLTLPVALAEALLSTEYHLFAHRTTGEHIVRTTEYSLPRSVHAHIRSVQPTTLFSRPRALRSPLHALQPTAFHALDQAAGALSEASSCKSLVTPACLQSLYATAGYAASANATALGITGYLEQYANAEDLQEFYRGYAESAVGSSFQTVLINGGQNTQTASAAGTEANLDTQYAGALTYPVPNTFYSTGGSPPFTPDDAESSNTNEPYADWLAYVLALDELPAVVSTSYGDDEQTVPESYAQTVCDQFAQLGARGVSVIFASGDFGVGPSASECYSNDGANRAMFIPNFPASCPFVTTVGATTSSGPEVAAGFSGGGFSNYFPQPSYQASAVASFLSTLGSEYTGLYNASGRAYPDVSAQGENFLIYVGGYPGSVDGTSCSAPTFASIITLLNDALVRAGKPTLGFLNPFLYGAGLAGLTDITSGSNAGCGTKGFQAGEGWDPVTGLGTPVFTTLRALAGA</sequence>
<name>A0A165GUN3_9BASI</name>
<evidence type="ECO:0000256" key="5">
    <source>
        <dbReference type="ARBA" id="ARBA00022525"/>
    </source>
</evidence>
<dbReference type="InterPro" id="IPR050819">
    <property type="entry name" value="Tripeptidyl-peptidase_I"/>
</dbReference>
<keyword evidence="9 15" id="KW-0378">Hydrolase</keyword>
<feature type="signal peptide" evidence="16">
    <location>
        <begin position="1"/>
        <end position="19"/>
    </location>
</feature>
<dbReference type="SUPFAM" id="SSF52743">
    <property type="entry name" value="Subtilisin-like"/>
    <property type="match status" value="1"/>
</dbReference>
<dbReference type="AlphaFoldDB" id="A0A165GUN3"/>
<evidence type="ECO:0000313" key="19">
    <source>
        <dbReference type="Proteomes" id="UP000076842"/>
    </source>
</evidence>
<dbReference type="PANTHER" id="PTHR14218:SF15">
    <property type="entry name" value="TRIPEPTIDYL-PEPTIDASE 1"/>
    <property type="match status" value="1"/>
</dbReference>
<keyword evidence="12" id="KW-0843">Virulence</keyword>
<protein>
    <recommendedName>
        <fullName evidence="4">tripeptidyl-peptidase II</fullName>
        <ecNumber evidence="4">3.4.14.10</ecNumber>
    </recommendedName>
</protein>
<evidence type="ECO:0000256" key="16">
    <source>
        <dbReference type="SAM" id="SignalP"/>
    </source>
</evidence>
<keyword evidence="14" id="KW-0325">Glycoprotein</keyword>
<dbReference type="PANTHER" id="PTHR14218">
    <property type="entry name" value="PROTEASE S8 TRIPEPTIDYL PEPTIDASE I CLN2"/>
    <property type="match status" value="1"/>
</dbReference>
<accession>A0A165GUN3</accession>
<evidence type="ECO:0000256" key="12">
    <source>
        <dbReference type="ARBA" id="ARBA00023026"/>
    </source>
</evidence>
<feature type="binding site" evidence="15">
    <location>
        <position position="547"/>
    </location>
    <ligand>
        <name>Ca(2+)</name>
        <dbReference type="ChEBI" id="CHEBI:29108"/>
    </ligand>
</feature>
<dbReference type="FunFam" id="3.40.50.200:FF:000015">
    <property type="entry name" value="Tripeptidyl peptidase A"/>
    <property type="match status" value="1"/>
</dbReference>
<keyword evidence="8 16" id="KW-0732">Signal</keyword>
<feature type="binding site" evidence="15">
    <location>
        <position position="548"/>
    </location>
    <ligand>
        <name>Ca(2+)</name>
        <dbReference type="ChEBI" id="CHEBI:29108"/>
    </ligand>
</feature>
<dbReference type="Proteomes" id="UP000076842">
    <property type="component" value="Unassembled WGS sequence"/>
</dbReference>
<dbReference type="CDD" id="cd04056">
    <property type="entry name" value="Peptidases_S53"/>
    <property type="match status" value="1"/>
</dbReference>
<feature type="binding site" evidence="15">
    <location>
        <position position="568"/>
    </location>
    <ligand>
        <name>Ca(2+)</name>
        <dbReference type="ChEBI" id="CHEBI:29108"/>
    </ligand>
</feature>
<dbReference type="GO" id="GO:0008240">
    <property type="term" value="F:tripeptidyl-peptidase activity"/>
    <property type="evidence" value="ECO:0007669"/>
    <property type="project" value="UniProtKB-EC"/>
</dbReference>
<dbReference type="InterPro" id="IPR015366">
    <property type="entry name" value="S53_propep"/>
</dbReference>
<evidence type="ECO:0000256" key="2">
    <source>
        <dbReference type="ARBA" id="ARBA00002451"/>
    </source>
</evidence>
<dbReference type="SMART" id="SM00944">
    <property type="entry name" value="Pro-kuma_activ"/>
    <property type="match status" value="1"/>
</dbReference>
<dbReference type="SUPFAM" id="SSF54897">
    <property type="entry name" value="Protease propeptides/inhibitors"/>
    <property type="match status" value="1"/>
</dbReference>
<evidence type="ECO:0000256" key="11">
    <source>
        <dbReference type="ARBA" id="ARBA00022837"/>
    </source>
</evidence>
<comment type="cofactor">
    <cofactor evidence="15">
        <name>Ca(2+)</name>
        <dbReference type="ChEBI" id="CHEBI:29108"/>
    </cofactor>
    <text evidence="15">Binds 1 Ca(2+) ion per subunit.</text>
</comment>
<evidence type="ECO:0000259" key="17">
    <source>
        <dbReference type="PROSITE" id="PS51695"/>
    </source>
</evidence>
<keyword evidence="7 15" id="KW-0479">Metal-binding</keyword>
<dbReference type="GO" id="GO:0005576">
    <property type="term" value="C:extracellular region"/>
    <property type="evidence" value="ECO:0007669"/>
    <property type="project" value="UniProtKB-SubCell"/>
</dbReference>
<dbReference type="PROSITE" id="PS51695">
    <property type="entry name" value="SEDOLISIN"/>
    <property type="match status" value="1"/>
</dbReference>
<dbReference type="Pfam" id="PF00082">
    <property type="entry name" value="Peptidase_S8"/>
    <property type="match status" value="1"/>
</dbReference>
<proteinExistence type="predicted"/>
<dbReference type="InterPro" id="IPR030400">
    <property type="entry name" value="Sedolisin_dom"/>
</dbReference>
<dbReference type="Gene3D" id="3.40.50.200">
    <property type="entry name" value="Peptidase S8/S53 domain"/>
    <property type="match status" value="1"/>
</dbReference>
<keyword evidence="6 15" id="KW-0645">Protease</keyword>
<evidence type="ECO:0000256" key="6">
    <source>
        <dbReference type="ARBA" id="ARBA00022670"/>
    </source>
</evidence>
<comment type="subcellular location">
    <subcellularLocation>
        <location evidence="3">Secreted</location>
        <location evidence="3">Extracellular space</location>
    </subcellularLocation>
</comment>
<evidence type="ECO:0000256" key="7">
    <source>
        <dbReference type="ARBA" id="ARBA00022723"/>
    </source>
</evidence>
<dbReference type="InterPro" id="IPR000209">
    <property type="entry name" value="Peptidase_S8/S53_dom"/>
</dbReference>
<dbReference type="EMBL" id="KV423950">
    <property type="protein sequence ID" value="KZT58500.1"/>
    <property type="molecule type" value="Genomic_DNA"/>
</dbReference>
<feature type="active site" description="Charge relay system" evidence="15">
    <location>
        <position position="296"/>
    </location>
</feature>
<feature type="domain" description="Peptidase S53" evidence="17">
    <location>
        <begin position="217"/>
        <end position="587"/>
    </location>
</feature>
<feature type="active site" description="Charge relay system" evidence="15">
    <location>
        <position position="292"/>
    </location>
</feature>
<evidence type="ECO:0000256" key="4">
    <source>
        <dbReference type="ARBA" id="ARBA00012462"/>
    </source>
</evidence>
<dbReference type="GO" id="GO:0004252">
    <property type="term" value="F:serine-type endopeptidase activity"/>
    <property type="evidence" value="ECO:0007669"/>
    <property type="project" value="UniProtKB-UniRule"/>
</dbReference>
<feature type="binding site" evidence="15">
    <location>
        <position position="566"/>
    </location>
    <ligand>
        <name>Ca(2+)</name>
        <dbReference type="ChEBI" id="CHEBI:29108"/>
    </ligand>
</feature>
<keyword evidence="10 15" id="KW-0720">Serine protease</keyword>
<gene>
    <name evidence="18" type="ORF">CALCODRAFT_482279</name>
</gene>
<evidence type="ECO:0000313" key="18">
    <source>
        <dbReference type="EMBL" id="KZT58500.1"/>
    </source>
</evidence>
<dbReference type="InterPro" id="IPR036852">
    <property type="entry name" value="Peptidase_S8/S53_dom_sf"/>
</dbReference>
<evidence type="ECO:0000256" key="14">
    <source>
        <dbReference type="ARBA" id="ARBA00023180"/>
    </source>
</evidence>
<evidence type="ECO:0000256" key="13">
    <source>
        <dbReference type="ARBA" id="ARBA00023145"/>
    </source>
</evidence>
<dbReference type="GO" id="GO:0046872">
    <property type="term" value="F:metal ion binding"/>
    <property type="evidence" value="ECO:0007669"/>
    <property type="project" value="UniProtKB-UniRule"/>
</dbReference>
<evidence type="ECO:0000256" key="3">
    <source>
        <dbReference type="ARBA" id="ARBA00004239"/>
    </source>
</evidence>
<keyword evidence="13" id="KW-0865">Zymogen</keyword>
<dbReference type="EC" id="3.4.14.10" evidence="4"/>
<organism evidence="18 19">
    <name type="scientific">Calocera cornea HHB12733</name>
    <dbReference type="NCBI Taxonomy" id="1353952"/>
    <lineage>
        <taxon>Eukaryota</taxon>
        <taxon>Fungi</taxon>
        <taxon>Dikarya</taxon>
        <taxon>Basidiomycota</taxon>
        <taxon>Agaricomycotina</taxon>
        <taxon>Dacrymycetes</taxon>
        <taxon>Dacrymycetales</taxon>
        <taxon>Dacrymycetaceae</taxon>
        <taxon>Calocera</taxon>
    </lineage>
</organism>
<evidence type="ECO:0000256" key="9">
    <source>
        <dbReference type="ARBA" id="ARBA00022801"/>
    </source>
</evidence>
<keyword evidence="19" id="KW-1185">Reference proteome</keyword>
<dbReference type="CDD" id="cd11377">
    <property type="entry name" value="Pro-peptidase_S53"/>
    <property type="match status" value="1"/>
</dbReference>